<dbReference type="PROSITE" id="PS50937">
    <property type="entry name" value="HTH_MERR_2"/>
    <property type="match status" value="1"/>
</dbReference>
<evidence type="ECO:0000256" key="1">
    <source>
        <dbReference type="ARBA" id="ARBA00023125"/>
    </source>
</evidence>
<reference evidence="3 4" key="1">
    <citation type="submission" date="2016-09" db="EMBL/GenBank/DDBJ databases">
        <title>Desulfuribacillus arsenicus sp. nov., an obligately anaerobic, dissimilatory arsenic- and antimonate-reducing bacterium isolated from anoxic sediments.</title>
        <authorList>
            <person name="Abin C.A."/>
            <person name="Hollibaugh J.T."/>
        </authorList>
    </citation>
    <scope>NUCLEOTIDE SEQUENCE [LARGE SCALE GENOMIC DNA]</scope>
    <source>
        <strain evidence="3 4">MLFW-2</strain>
    </source>
</reference>
<evidence type="ECO:0000259" key="2">
    <source>
        <dbReference type="PROSITE" id="PS50937"/>
    </source>
</evidence>
<dbReference type="Pfam" id="PF13411">
    <property type="entry name" value="MerR_1"/>
    <property type="match status" value="1"/>
</dbReference>
<proteinExistence type="predicted"/>
<dbReference type="SMART" id="SM00422">
    <property type="entry name" value="HTH_MERR"/>
    <property type="match status" value="1"/>
</dbReference>
<comment type="caution">
    <text evidence="3">The sequence shown here is derived from an EMBL/GenBank/DDBJ whole genome shotgun (WGS) entry which is preliminary data.</text>
</comment>
<dbReference type="STRING" id="1390249.BHU72_13170"/>
<dbReference type="AlphaFoldDB" id="A0A1E5L948"/>
<gene>
    <name evidence="3" type="ORF">BHU72_13170</name>
</gene>
<dbReference type="InterPro" id="IPR009061">
    <property type="entry name" value="DNA-bd_dom_put_sf"/>
</dbReference>
<accession>A0A1E5L948</accession>
<dbReference type="GO" id="GO:0003677">
    <property type="term" value="F:DNA binding"/>
    <property type="evidence" value="ECO:0007669"/>
    <property type="project" value="UniProtKB-KW"/>
</dbReference>
<protein>
    <recommendedName>
        <fullName evidence="2">HTH merR-type domain-containing protein</fullName>
    </recommendedName>
</protein>
<dbReference type="Gene3D" id="1.10.1660.10">
    <property type="match status" value="1"/>
</dbReference>
<keyword evidence="1" id="KW-0238">DNA-binding</keyword>
<dbReference type="PANTHER" id="PTHR30204:SF90">
    <property type="entry name" value="HTH-TYPE TRANSCRIPTIONAL ACTIVATOR MTA"/>
    <property type="match status" value="1"/>
</dbReference>
<feature type="domain" description="HTH merR-type" evidence="2">
    <location>
        <begin position="1"/>
        <end position="70"/>
    </location>
</feature>
<keyword evidence="4" id="KW-1185">Reference proteome</keyword>
<evidence type="ECO:0000313" key="4">
    <source>
        <dbReference type="Proteomes" id="UP000095255"/>
    </source>
</evidence>
<dbReference type="PANTHER" id="PTHR30204">
    <property type="entry name" value="REDOX-CYCLING DRUG-SENSING TRANSCRIPTIONAL ACTIVATOR SOXR"/>
    <property type="match status" value="1"/>
</dbReference>
<dbReference type="OrthoDB" id="1894615at2"/>
<sequence>MYKIGDLVRKFNLSRSAILYYDKLGLLKPMERKYNNYRLYGQKEVLKLEKILLYRESGISLSDIQKLLDAENNSNTGILVERLNKIQMEIKNLKTQEKLVLDVLKEEVIMGKSIFSTSKTWTEMLIKLGYEEKDWLNWHREFEWDNPEQHNKFLRSLNMKDDEIDHLLVLIREDTD</sequence>
<dbReference type="SUPFAM" id="SSF46955">
    <property type="entry name" value="Putative DNA-binding domain"/>
    <property type="match status" value="1"/>
</dbReference>
<dbReference type="GO" id="GO:0003700">
    <property type="term" value="F:DNA-binding transcription factor activity"/>
    <property type="evidence" value="ECO:0007669"/>
    <property type="project" value="InterPro"/>
</dbReference>
<dbReference type="InterPro" id="IPR047057">
    <property type="entry name" value="MerR_fam"/>
</dbReference>
<organism evidence="3 4">
    <name type="scientific">Desulfuribacillus stibiiarsenatis</name>
    <dbReference type="NCBI Taxonomy" id="1390249"/>
    <lineage>
        <taxon>Bacteria</taxon>
        <taxon>Bacillati</taxon>
        <taxon>Bacillota</taxon>
        <taxon>Desulfuribacillia</taxon>
        <taxon>Desulfuribacillales</taxon>
        <taxon>Desulfuribacillaceae</taxon>
        <taxon>Desulfuribacillus</taxon>
    </lineage>
</organism>
<dbReference type="RefSeq" id="WP_069701149.1">
    <property type="nucleotide sequence ID" value="NZ_MJAT01000003.1"/>
</dbReference>
<name>A0A1E5L948_9FIRM</name>
<dbReference type="EMBL" id="MJAT01000003">
    <property type="protein sequence ID" value="OEH86554.1"/>
    <property type="molecule type" value="Genomic_DNA"/>
</dbReference>
<dbReference type="Proteomes" id="UP000095255">
    <property type="component" value="Unassembled WGS sequence"/>
</dbReference>
<dbReference type="InterPro" id="IPR000551">
    <property type="entry name" value="MerR-type_HTH_dom"/>
</dbReference>
<evidence type="ECO:0000313" key="3">
    <source>
        <dbReference type="EMBL" id="OEH86554.1"/>
    </source>
</evidence>